<reference evidence="7 8" key="1">
    <citation type="submission" date="2015-09" db="EMBL/GenBank/DDBJ databases">
        <authorList>
            <consortium name="Pathogen Informatics"/>
        </authorList>
    </citation>
    <scope>NUCLEOTIDE SEQUENCE [LARGE SCALE GENOMIC DNA]</scope>
    <source>
        <strain evidence="7 8">2789STDY5608850</strain>
    </source>
</reference>
<feature type="transmembrane region" description="Helical" evidence="6">
    <location>
        <begin position="261"/>
        <end position="285"/>
    </location>
</feature>
<feature type="transmembrane region" description="Helical" evidence="6">
    <location>
        <begin position="402"/>
        <end position="424"/>
    </location>
</feature>
<evidence type="ECO:0000256" key="1">
    <source>
        <dbReference type="ARBA" id="ARBA00004651"/>
    </source>
</evidence>
<dbReference type="Proteomes" id="UP000095651">
    <property type="component" value="Unassembled WGS sequence"/>
</dbReference>
<evidence type="ECO:0000256" key="3">
    <source>
        <dbReference type="ARBA" id="ARBA00022692"/>
    </source>
</evidence>
<evidence type="ECO:0000256" key="6">
    <source>
        <dbReference type="SAM" id="Phobius"/>
    </source>
</evidence>
<evidence type="ECO:0000313" key="8">
    <source>
        <dbReference type="Proteomes" id="UP000095651"/>
    </source>
</evidence>
<feature type="transmembrane region" description="Helical" evidence="6">
    <location>
        <begin position="55"/>
        <end position="75"/>
    </location>
</feature>
<feature type="transmembrane region" description="Helical" evidence="6">
    <location>
        <begin position="375"/>
        <end position="396"/>
    </location>
</feature>
<keyword evidence="2" id="KW-1003">Cell membrane</keyword>
<comment type="subcellular location">
    <subcellularLocation>
        <location evidence="1">Cell membrane</location>
        <topology evidence="1">Multi-pass membrane protein</topology>
    </subcellularLocation>
</comment>
<keyword evidence="5 6" id="KW-0472">Membrane</keyword>
<keyword evidence="3 6" id="KW-0812">Transmembrane</keyword>
<feature type="transmembrane region" description="Helical" evidence="6">
    <location>
        <begin position="345"/>
        <end position="368"/>
    </location>
</feature>
<dbReference type="PANTHER" id="PTHR30250">
    <property type="entry name" value="PST FAMILY PREDICTED COLANIC ACID TRANSPORTER"/>
    <property type="match status" value="1"/>
</dbReference>
<gene>
    <name evidence="7" type="ORF">ERS852407_01162</name>
</gene>
<protein>
    <submittedName>
        <fullName evidence="7">Polysaccharide biosynthesis protein</fullName>
    </submittedName>
</protein>
<dbReference type="AlphaFoldDB" id="A0A174A0K8"/>
<keyword evidence="4 6" id="KW-1133">Transmembrane helix</keyword>
<feature type="transmembrane region" description="Helical" evidence="6">
    <location>
        <begin position="185"/>
        <end position="205"/>
    </location>
</feature>
<evidence type="ECO:0000256" key="5">
    <source>
        <dbReference type="ARBA" id="ARBA00023136"/>
    </source>
</evidence>
<dbReference type="PANTHER" id="PTHR30250:SF11">
    <property type="entry name" value="O-ANTIGEN TRANSPORTER-RELATED"/>
    <property type="match status" value="1"/>
</dbReference>
<evidence type="ECO:0000256" key="4">
    <source>
        <dbReference type="ARBA" id="ARBA00022989"/>
    </source>
</evidence>
<dbReference type="EMBL" id="CYZE01000002">
    <property type="protein sequence ID" value="CUN81360.1"/>
    <property type="molecule type" value="Genomic_DNA"/>
</dbReference>
<feature type="transmembrane region" description="Helical" evidence="6">
    <location>
        <begin position="306"/>
        <end position="325"/>
    </location>
</feature>
<feature type="transmembrane region" description="Helical" evidence="6">
    <location>
        <begin position="226"/>
        <end position="249"/>
    </location>
</feature>
<dbReference type="RefSeq" id="WP_055653399.1">
    <property type="nucleotide sequence ID" value="NZ_CABIXC010000002.1"/>
</dbReference>
<sequence length="434" mass="48468">MKWLRQRMFGSLRTGTAEVERQNIAWNMIGSLIYAGSSMILTALVNHLIGPEQGGIFGFAFSAFGQQMFLVAYFGMRPFQSTDVNQAYTFGEYRRVRLYTCVAAVIFGIIYIFVNSFIVPDGYSRQKTVVVFLMVIYKVLDGFADVYESEFQREGRLYLTGKAMAYRTILSVILFLGALYATQDLVFSCVIAVLAQAAGILLFDWNTMKLVPGVNLSRAAGKSLALIRESFLLFLSVFLDGLIFAMAKYAVDAQMTSMDTAIFVAVFMPTSVINLAANFVIRPFLTKMSYQWEEKKFVEFTRDLKRLVAIILVLTVIALAGAWAIGVPVLGAISNVELAPYKSGLLYIILGGGFFAVMNLFYYVLVIMKCQRRIFFGYVPVCLLSVVLSFLLVKIGGINGGAFSYMLEMLVLMMCFMGQAFYVFHRAKKRQGGG</sequence>
<feature type="transmembrane region" description="Helical" evidence="6">
    <location>
        <begin position="96"/>
        <end position="118"/>
    </location>
</feature>
<organism evidence="7 8">
    <name type="scientific">Hungatella hathewayi</name>
    <dbReference type="NCBI Taxonomy" id="154046"/>
    <lineage>
        <taxon>Bacteria</taxon>
        <taxon>Bacillati</taxon>
        <taxon>Bacillota</taxon>
        <taxon>Clostridia</taxon>
        <taxon>Lachnospirales</taxon>
        <taxon>Lachnospiraceae</taxon>
        <taxon>Hungatella</taxon>
    </lineage>
</organism>
<evidence type="ECO:0000313" key="7">
    <source>
        <dbReference type="EMBL" id="CUN81360.1"/>
    </source>
</evidence>
<name>A0A174A0K8_9FIRM</name>
<proteinExistence type="predicted"/>
<accession>A0A174A0K8</accession>
<feature type="transmembrane region" description="Helical" evidence="6">
    <location>
        <begin position="31"/>
        <end position="49"/>
    </location>
</feature>
<dbReference type="InterPro" id="IPR050833">
    <property type="entry name" value="Poly_Biosynth_Transport"/>
</dbReference>
<evidence type="ECO:0000256" key="2">
    <source>
        <dbReference type="ARBA" id="ARBA00022475"/>
    </source>
</evidence>
<dbReference type="GO" id="GO:0005886">
    <property type="term" value="C:plasma membrane"/>
    <property type="evidence" value="ECO:0007669"/>
    <property type="project" value="UniProtKB-SubCell"/>
</dbReference>